<reference evidence="1 2" key="1">
    <citation type="journal article" date="2011" name="BMC Genomics">
        <title>Genome sequencing reveals diversification of virulence factor content and possible host adaptation in distinct subpopulations of Salmonella enterica.</title>
        <authorList>
            <person name="den Bakker H.C."/>
            <person name="Moreno Switt A.I."/>
            <person name="Govoni G."/>
            <person name="Cummings C.A."/>
            <person name="Ranieri M.L."/>
            <person name="Degoricija L."/>
            <person name="Hoelzer K."/>
            <person name="Rodriguez-Rivera L.D."/>
            <person name="Brown S."/>
            <person name="Bolchacova E."/>
            <person name="Furtado M.R."/>
            <person name="Wiedmann M."/>
        </authorList>
    </citation>
    <scope>NUCLEOTIDE SEQUENCE [LARGE SCALE GENOMIC DNA]</scope>
    <source>
        <strain evidence="1 2">S5-403</strain>
    </source>
</reference>
<proteinExistence type="predicted"/>
<comment type="caution">
    <text evidence="1">The sequence shown here is derived from an EMBL/GenBank/DDBJ whole genome shotgun (WGS) entry which is preliminary data.</text>
</comment>
<evidence type="ECO:0000313" key="1">
    <source>
        <dbReference type="EMBL" id="EHC83663.1"/>
    </source>
</evidence>
<evidence type="ECO:0000313" key="2">
    <source>
        <dbReference type="Proteomes" id="UP000003221"/>
    </source>
</evidence>
<protein>
    <submittedName>
        <fullName evidence="1">Uncharacterized protein</fullName>
    </submittedName>
</protein>
<dbReference type="Proteomes" id="UP000003221">
    <property type="component" value="Unassembled WGS sequence"/>
</dbReference>
<feature type="non-terminal residue" evidence="1">
    <location>
        <position position="32"/>
    </location>
</feature>
<name>G5PXS4_SALMO</name>
<organism evidence="1 2">
    <name type="scientific">Salmonella enterica subsp. enterica serovar Montevideo str. S5-403</name>
    <dbReference type="NCBI Taxonomy" id="913242"/>
    <lineage>
        <taxon>Bacteria</taxon>
        <taxon>Pseudomonadati</taxon>
        <taxon>Pseudomonadota</taxon>
        <taxon>Gammaproteobacteria</taxon>
        <taxon>Enterobacterales</taxon>
        <taxon>Enterobacteriaceae</taxon>
        <taxon>Salmonella</taxon>
    </lineage>
</organism>
<dbReference type="EMBL" id="AFCS01000060">
    <property type="protein sequence ID" value="EHC83663.1"/>
    <property type="molecule type" value="Genomic_DNA"/>
</dbReference>
<gene>
    <name evidence="1" type="ORF">LTSEMON_0150</name>
</gene>
<sequence>MLLSSFTQESVKTSRQLVQHVSWRGAPRRPSS</sequence>
<dbReference type="AlphaFoldDB" id="G5PXS4"/>
<accession>G5PXS4</accession>